<evidence type="ECO:0000313" key="2">
    <source>
        <dbReference type="EMBL" id="MBY16763.1"/>
    </source>
</evidence>
<sequence length="168" mass="19140">MFTKTLLVCLFAAISVIIPVSAEKKYNNQSELIDDILDNLFQCMQELDLNPDVCGELLLKDKNHDDKRYDNCKCLGPCVAKKMGTMNTETGKWNWDKYKQLTTLLENEMLKNEADILQQHCFDEVNTHCAAGYAFMKCALEHSPMVKDTVKNFLSTKENTSNEDEAGE</sequence>
<gene>
    <name evidence="2" type="ORF">g.119382</name>
</gene>
<dbReference type="Gene3D" id="1.10.238.20">
    <property type="entry name" value="Pheromone/general odorant binding protein domain"/>
    <property type="match status" value="1"/>
</dbReference>
<feature type="signal peptide" evidence="1">
    <location>
        <begin position="1"/>
        <end position="22"/>
    </location>
</feature>
<dbReference type="InterPro" id="IPR036728">
    <property type="entry name" value="PBP_GOBP_sf"/>
</dbReference>
<keyword evidence="1" id="KW-0732">Signal</keyword>
<accession>A0A2S2NHT6</accession>
<dbReference type="CDD" id="cd23992">
    <property type="entry name" value="PBP_GOBP"/>
    <property type="match status" value="1"/>
</dbReference>
<name>A0A2S2NHT6_SCHGA</name>
<organism evidence="2">
    <name type="scientific">Schizaphis graminum</name>
    <name type="common">Green bug aphid</name>
    <dbReference type="NCBI Taxonomy" id="13262"/>
    <lineage>
        <taxon>Eukaryota</taxon>
        <taxon>Metazoa</taxon>
        <taxon>Ecdysozoa</taxon>
        <taxon>Arthropoda</taxon>
        <taxon>Hexapoda</taxon>
        <taxon>Insecta</taxon>
        <taxon>Pterygota</taxon>
        <taxon>Neoptera</taxon>
        <taxon>Paraneoptera</taxon>
        <taxon>Hemiptera</taxon>
        <taxon>Sternorrhyncha</taxon>
        <taxon>Aphidomorpha</taxon>
        <taxon>Aphidoidea</taxon>
        <taxon>Aphididae</taxon>
        <taxon>Aphidini</taxon>
        <taxon>Schizaphis</taxon>
    </lineage>
</organism>
<evidence type="ECO:0000256" key="1">
    <source>
        <dbReference type="SAM" id="SignalP"/>
    </source>
</evidence>
<dbReference type="Pfam" id="PF01395">
    <property type="entry name" value="PBP_GOBP"/>
    <property type="match status" value="1"/>
</dbReference>
<protein>
    <submittedName>
        <fullName evidence="2">Uncharacterized protein</fullName>
    </submittedName>
</protein>
<reference evidence="2" key="1">
    <citation type="submission" date="2018-04" db="EMBL/GenBank/DDBJ databases">
        <title>Transcriptome of Schizaphis graminum biotype I.</title>
        <authorList>
            <person name="Scully E.D."/>
            <person name="Geib S.M."/>
            <person name="Palmer N.A."/>
            <person name="Koch K."/>
            <person name="Bradshaw J."/>
            <person name="Heng-Moss T."/>
            <person name="Sarath G."/>
        </authorList>
    </citation>
    <scope>NUCLEOTIDE SEQUENCE</scope>
</reference>
<dbReference type="GO" id="GO:0005549">
    <property type="term" value="F:odorant binding"/>
    <property type="evidence" value="ECO:0007669"/>
    <property type="project" value="InterPro"/>
</dbReference>
<proteinExistence type="predicted"/>
<dbReference type="AlphaFoldDB" id="A0A2S2NHT6"/>
<feature type="chain" id="PRO_5015622890" evidence="1">
    <location>
        <begin position="23"/>
        <end position="168"/>
    </location>
</feature>
<dbReference type="SUPFAM" id="SSF47565">
    <property type="entry name" value="Insect pheromone/odorant-binding proteins"/>
    <property type="match status" value="1"/>
</dbReference>
<dbReference type="InterPro" id="IPR006170">
    <property type="entry name" value="PBP/GOBP"/>
</dbReference>
<dbReference type="EMBL" id="GGMR01004144">
    <property type="protein sequence ID" value="MBY16763.1"/>
    <property type="molecule type" value="Transcribed_RNA"/>
</dbReference>